<dbReference type="InterPro" id="IPR050173">
    <property type="entry name" value="ABC_transporter_C-like"/>
</dbReference>
<keyword evidence="4" id="KW-0067">ATP-binding</keyword>
<proteinExistence type="predicted"/>
<dbReference type="InterPro" id="IPR027417">
    <property type="entry name" value="P-loop_NTPase"/>
</dbReference>
<dbReference type="GO" id="GO:0042626">
    <property type="term" value="F:ATPase-coupled transmembrane transporter activity"/>
    <property type="evidence" value="ECO:0007669"/>
    <property type="project" value="TreeGrafter"/>
</dbReference>
<evidence type="ECO:0000256" key="4">
    <source>
        <dbReference type="ARBA" id="ARBA00022840"/>
    </source>
</evidence>
<name>A0AAD5U8Z0_9FUNG</name>
<dbReference type="PANTHER" id="PTHR24223:SF443">
    <property type="entry name" value="MULTIDRUG-RESISTANCE LIKE PROTEIN 1, ISOFORM I"/>
    <property type="match status" value="1"/>
</dbReference>
<evidence type="ECO:0000313" key="7">
    <source>
        <dbReference type="Proteomes" id="UP001210925"/>
    </source>
</evidence>
<feature type="domain" description="AAA+ ATPase" evidence="5">
    <location>
        <begin position="48"/>
        <end position="181"/>
    </location>
</feature>
<dbReference type="Gene3D" id="3.40.50.300">
    <property type="entry name" value="P-loop containing nucleotide triphosphate hydrolases"/>
    <property type="match status" value="1"/>
</dbReference>
<dbReference type="AlphaFoldDB" id="A0AAD5U8Z0"/>
<accession>A0AAD5U8Z0</accession>
<organism evidence="6 7">
    <name type="scientific">Boothiomyces macroporosus</name>
    <dbReference type="NCBI Taxonomy" id="261099"/>
    <lineage>
        <taxon>Eukaryota</taxon>
        <taxon>Fungi</taxon>
        <taxon>Fungi incertae sedis</taxon>
        <taxon>Chytridiomycota</taxon>
        <taxon>Chytridiomycota incertae sedis</taxon>
        <taxon>Chytridiomycetes</taxon>
        <taxon>Rhizophydiales</taxon>
        <taxon>Terramycetaceae</taxon>
        <taxon>Boothiomyces</taxon>
    </lineage>
</organism>
<dbReference type="Proteomes" id="UP001210925">
    <property type="component" value="Unassembled WGS sequence"/>
</dbReference>
<dbReference type="FunFam" id="3.40.50.300:FF:003838">
    <property type="entry name" value="ATP-dependent bile acid permease, putative"/>
    <property type="match status" value="1"/>
</dbReference>
<feature type="non-terminal residue" evidence="6">
    <location>
        <position position="1"/>
    </location>
</feature>
<evidence type="ECO:0000256" key="3">
    <source>
        <dbReference type="ARBA" id="ARBA00022741"/>
    </source>
</evidence>
<comment type="subcellular location">
    <subcellularLocation>
        <location evidence="1">Vacuole membrane</location>
        <topology evidence="1">Multi-pass membrane protein</topology>
    </subcellularLocation>
</comment>
<dbReference type="SMART" id="SM00382">
    <property type="entry name" value="AAA"/>
    <property type="match status" value="1"/>
</dbReference>
<reference evidence="6" key="1">
    <citation type="submission" date="2020-05" db="EMBL/GenBank/DDBJ databases">
        <title>Phylogenomic resolution of chytrid fungi.</title>
        <authorList>
            <person name="Stajich J.E."/>
            <person name="Amses K."/>
            <person name="Simmons R."/>
            <person name="Seto K."/>
            <person name="Myers J."/>
            <person name="Bonds A."/>
            <person name="Quandt C.A."/>
            <person name="Barry K."/>
            <person name="Liu P."/>
            <person name="Grigoriev I."/>
            <person name="Longcore J.E."/>
            <person name="James T.Y."/>
        </authorList>
    </citation>
    <scope>NUCLEOTIDE SEQUENCE</scope>
    <source>
        <strain evidence="6">PLAUS21</strain>
    </source>
</reference>
<dbReference type="GO" id="GO:0000329">
    <property type="term" value="C:fungal-type vacuole membrane"/>
    <property type="evidence" value="ECO:0007669"/>
    <property type="project" value="UniProtKB-ARBA"/>
</dbReference>
<dbReference type="InterPro" id="IPR003439">
    <property type="entry name" value="ABC_transporter-like_ATP-bd"/>
</dbReference>
<comment type="caution">
    <text evidence="6">The sequence shown here is derived from an EMBL/GenBank/DDBJ whole genome shotgun (WGS) entry which is preliminary data.</text>
</comment>
<dbReference type="SUPFAM" id="SSF52540">
    <property type="entry name" value="P-loop containing nucleoside triphosphate hydrolases"/>
    <property type="match status" value="1"/>
</dbReference>
<dbReference type="PANTHER" id="PTHR24223">
    <property type="entry name" value="ATP-BINDING CASSETTE SUB-FAMILY C"/>
    <property type="match status" value="1"/>
</dbReference>
<dbReference type="GO" id="GO:0016887">
    <property type="term" value="F:ATP hydrolysis activity"/>
    <property type="evidence" value="ECO:0007669"/>
    <property type="project" value="InterPro"/>
</dbReference>
<dbReference type="GO" id="GO:0005524">
    <property type="term" value="F:ATP binding"/>
    <property type="evidence" value="ECO:0007669"/>
    <property type="project" value="UniProtKB-KW"/>
</dbReference>
<dbReference type="InterPro" id="IPR003593">
    <property type="entry name" value="AAA+_ATPase"/>
</dbReference>
<evidence type="ECO:0000256" key="2">
    <source>
        <dbReference type="ARBA" id="ARBA00022737"/>
    </source>
</evidence>
<keyword evidence="2" id="KW-0677">Repeat</keyword>
<evidence type="ECO:0000313" key="6">
    <source>
        <dbReference type="EMBL" id="KAJ3250973.1"/>
    </source>
</evidence>
<evidence type="ECO:0000259" key="5">
    <source>
        <dbReference type="SMART" id="SM00382"/>
    </source>
</evidence>
<sequence length="197" mass="21807">EDETVKPADPDATQWPKEGKIEIKDLELRYPNRPDSVIIKGISALIKPGEKVGVVGRTGSGKSTLLTAFFRIMEPSQGTITIDGQDIQKLGLATLRSRIQIISQEPVLFDGTFRSNLDHTGEHTDDELWKALEYSGLKDYVSELPEKLDASITTNGENLSVGQRQLKSIFSQMTDASGQANAQLIRELAQQHYESTH</sequence>
<evidence type="ECO:0000256" key="1">
    <source>
        <dbReference type="ARBA" id="ARBA00004128"/>
    </source>
</evidence>
<gene>
    <name evidence="6" type="ORF">HK103_003021</name>
</gene>
<keyword evidence="7" id="KW-1185">Reference proteome</keyword>
<protein>
    <recommendedName>
        <fullName evidence="5">AAA+ ATPase domain-containing protein</fullName>
    </recommendedName>
</protein>
<keyword evidence="3" id="KW-0547">Nucleotide-binding</keyword>
<dbReference type="EMBL" id="JADGKB010000210">
    <property type="protein sequence ID" value="KAJ3250973.1"/>
    <property type="molecule type" value="Genomic_DNA"/>
</dbReference>
<dbReference type="Pfam" id="PF00005">
    <property type="entry name" value="ABC_tran"/>
    <property type="match status" value="1"/>
</dbReference>